<evidence type="ECO:0008006" key="4">
    <source>
        <dbReference type="Google" id="ProtNLM"/>
    </source>
</evidence>
<feature type="chain" id="PRO_5037012639" description="Delta-aminolevulinic acid dehydratase" evidence="1">
    <location>
        <begin position="23"/>
        <end position="215"/>
    </location>
</feature>
<dbReference type="RefSeq" id="WP_189477457.1">
    <property type="nucleotide sequence ID" value="NZ_BMYM01000002.1"/>
</dbReference>
<reference evidence="2" key="2">
    <citation type="submission" date="2020-09" db="EMBL/GenBank/DDBJ databases">
        <authorList>
            <person name="Sun Q."/>
            <person name="Kim S."/>
        </authorList>
    </citation>
    <scope>NUCLEOTIDE SEQUENCE</scope>
    <source>
        <strain evidence="2">KCTC 23430</strain>
    </source>
</reference>
<protein>
    <recommendedName>
        <fullName evidence="4">Delta-aminolevulinic acid dehydratase</fullName>
    </recommendedName>
</protein>
<organism evidence="2 3">
    <name type="scientific">Parahalioglobus pacificus</name>
    <dbReference type="NCBI Taxonomy" id="930806"/>
    <lineage>
        <taxon>Bacteria</taxon>
        <taxon>Pseudomonadati</taxon>
        <taxon>Pseudomonadota</taxon>
        <taxon>Gammaproteobacteria</taxon>
        <taxon>Cellvibrionales</taxon>
        <taxon>Halieaceae</taxon>
        <taxon>Parahalioglobus</taxon>
    </lineage>
</organism>
<keyword evidence="1" id="KW-0732">Signal</keyword>
<evidence type="ECO:0000313" key="3">
    <source>
        <dbReference type="Proteomes" id="UP000644693"/>
    </source>
</evidence>
<evidence type="ECO:0000313" key="2">
    <source>
        <dbReference type="EMBL" id="GHD33427.1"/>
    </source>
</evidence>
<dbReference type="AlphaFoldDB" id="A0A918XI97"/>
<proteinExistence type="predicted"/>
<reference evidence="2" key="1">
    <citation type="journal article" date="2014" name="Int. J. Syst. Evol. Microbiol.">
        <title>Complete genome sequence of Corynebacterium casei LMG S-19264T (=DSM 44701T), isolated from a smear-ripened cheese.</title>
        <authorList>
            <consortium name="US DOE Joint Genome Institute (JGI-PGF)"/>
            <person name="Walter F."/>
            <person name="Albersmeier A."/>
            <person name="Kalinowski J."/>
            <person name="Ruckert C."/>
        </authorList>
    </citation>
    <scope>NUCLEOTIDE SEQUENCE</scope>
    <source>
        <strain evidence="2">KCTC 23430</strain>
    </source>
</reference>
<sequence>MPWVLRITAIALLALTPKTVSAECSCLWKGSFAEVHWQVDRVVSGTVIATKGNSIDMGVESDLRGGDAFDIIRIWMKTGDYCRPDVENFPPGTRWVMALHKIKKQVPGGFNPDTPNISYGRVGDYSLSNCGGFWLSRVDDVVTGNLVNGPRFDHEPQMTPVLMELIEAHVMGRIEDEALLEASRDDPALRELKLDTKAFVRGDTELDANQPGGSE</sequence>
<name>A0A918XI97_9GAMM</name>
<gene>
    <name evidence="2" type="ORF">GCM10007053_17790</name>
</gene>
<dbReference type="Proteomes" id="UP000644693">
    <property type="component" value="Unassembled WGS sequence"/>
</dbReference>
<accession>A0A918XI97</accession>
<evidence type="ECO:0000256" key="1">
    <source>
        <dbReference type="SAM" id="SignalP"/>
    </source>
</evidence>
<dbReference type="EMBL" id="BMYM01000002">
    <property type="protein sequence ID" value="GHD33427.1"/>
    <property type="molecule type" value="Genomic_DNA"/>
</dbReference>
<feature type="signal peptide" evidence="1">
    <location>
        <begin position="1"/>
        <end position="22"/>
    </location>
</feature>
<comment type="caution">
    <text evidence="2">The sequence shown here is derived from an EMBL/GenBank/DDBJ whole genome shotgun (WGS) entry which is preliminary data.</text>
</comment>
<keyword evidence="3" id="KW-1185">Reference proteome</keyword>